<dbReference type="EMBL" id="FWZU01000001">
    <property type="protein sequence ID" value="SME89164.1"/>
    <property type="molecule type" value="Genomic_DNA"/>
</dbReference>
<dbReference type="STRING" id="1519643.SAMN06295933_0248"/>
<dbReference type="AlphaFoldDB" id="A0A1X7C334"/>
<sequence>MPVKNKKIIQCPFCNSNRLYLRRGLVSDAFISLLTSVRSFTCGSCSRSFRKYNNYFTSKQALVHILIILAIVAIANPDLINPKNWLMQEQVAAVQETPATGQLSSEADPEELLVNNETIAIATAVNGTSELNATSTYQPEIIDNATEIEVVNGTANGTAGASQENATVTEVGFNATEINVAAVKNPVKTGLQGGRLNSIYFKNIDKKTRINLDMGGSPLSYTSFFLRNPDRLVVDVIGKWEYFGPTTLRPENPIFSRFRIGIYENKLRMVMDLKGNTPAPTISKTDTGLNIDVK</sequence>
<reference evidence="4" key="1">
    <citation type="submission" date="2017-04" db="EMBL/GenBank/DDBJ databases">
        <authorList>
            <person name="Varghese N."/>
            <person name="Submissions S."/>
        </authorList>
    </citation>
    <scope>NUCLEOTIDE SEQUENCE [LARGE SCALE GENOMIC DNA]</scope>
    <source>
        <strain evidence="4">K3S</strain>
    </source>
</reference>
<dbReference type="OrthoDB" id="5457863at2"/>
<dbReference type="InterPro" id="IPR021731">
    <property type="entry name" value="AMIN_dom"/>
</dbReference>
<organism evidence="3 4">
    <name type="scientific">Desulfovibrio gilichinskyi</name>
    <dbReference type="NCBI Taxonomy" id="1519643"/>
    <lineage>
        <taxon>Bacteria</taxon>
        <taxon>Pseudomonadati</taxon>
        <taxon>Thermodesulfobacteriota</taxon>
        <taxon>Desulfovibrionia</taxon>
        <taxon>Desulfovibrionales</taxon>
        <taxon>Desulfovibrionaceae</taxon>
        <taxon>Desulfovibrio</taxon>
    </lineage>
</organism>
<keyword evidence="1" id="KW-0812">Transmembrane</keyword>
<evidence type="ECO:0000313" key="3">
    <source>
        <dbReference type="EMBL" id="SME89164.1"/>
    </source>
</evidence>
<evidence type="ECO:0000313" key="4">
    <source>
        <dbReference type="Proteomes" id="UP000192906"/>
    </source>
</evidence>
<accession>A0A1X7C334</accession>
<keyword evidence="1" id="KW-0472">Membrane</keyword>
<keyword evidence="4" id="KW-1185">Reference proteome</keyword>
<dbReference type="Proteomes" id="UP000192906">
    <property type="component" value="Unassembled WGS sequence"/>
</dbReference>
<gene>
    <name evidence="3" type="ORF">SAMN06295933_0248</name>
</gene>
<keyword evidence="1" id="KW-1133">Transmembrane helix</keyword>
<protein>
    <submittedName>
        <fullName evidence="3">AMIN domain-containing protein</fullName>
    </submittedName>
</protein>
<proteinExistence type="predicted"/>
<evidence type="ECO:0000256" key="1">
    <source>
        <dbReference type="SAM" id="Phobius"/>
    </source>
</evidence>
<dbReference type="RefSeq" id="WP_085097155.1">
    <property type="nucleotide sequence ID" value="NZ_FWZU01000001.1"/>
</dbReference>
<name>A0A1X7C334_9BACT</name>
<dbReference type="Pfam" id="PF11741">
    <property type="entry name" value="AMIN"/>
    <property type="match status" value="1"/>
</dbReference>
<feature type="domain" description="AMIN" evidence="2">
    <location>
        <begin position="199"/>
        <end position="293"/>
    </location>
</feature>
<feature type="transmembrane region" description="Helical" evidence="1">
    <location>
        <begin position="61"/>
        <end position="80"/>
    </location>
</feature>
<evidence type="ECO:0000259" key="2">
    <source>
        <dbReference type="Pfam" id="PF11741"/>
    </source>
</evidence>
<dbReference type="Gene3D" id="2.60.40.3500">
    <property type="match status" value="1"/>
</dbReference>